<dbReference type="SUPFAM" id="SSF53155">
    <property type="entry name" value="Methylated DNA-protein cysteine methyltransferase domain"/>
    <property type="match status" value="1"/>
</dbReference>
<evidence type="ECO:0000256" key="1">
    <source>
        <dbReference type="ARBA" id="ARBA00001286"/>
    </source>
</evidence>
<dbReference type="Gene3D" id="3.30.160.70">
    <property type="entry name" value="Methylated DNA-protein cysteine methyltransferase domain"/>
    <property type="match status" value="1"/>
</dbReference>
<keyword evidence="12" id="KW-1185">Reference proteome</keyword>
<evidence type="ECO:0000256" key="3">
    <source>
        <dbReference type="ARBA" id="ARBA00022603"/>
    </source>
</evidence>
<comment type="similarity">
    <text evidence="8">Belongs to the MGMT family.</text>
</comment>
<dbReference type="GO" id="GO:0003908">
    <property type="term" value="F:methylated-DNA-[protein]-cysteine S-methyltransferase activity"/>
    <property type="evidence" value="ECO:0007669"/>
    <property type="project" value="UniProtKB-EC"/>
</dbReference>
<evidence type="ECO:0000256" key="7">
    <source>
        <dbReference type="ARBA" id="ARBA00049348"/>
    </source>
</evidence>
<gene>
    <name evidence="11" type="ORF">LVJ94_11910</name>
</gene>
<dbReference type="PANTHER" id="PTHR10815">
    <property type="entry name" value="METHYLATED-DNA--PROTEIN-CYSTEINE METHYLTRANSFERASE"/>
    <property type="match status" value="1"/>
</dbReference>
<organism evidence="11 12">
    <name type="scientific">Pendulispora rubella</name>
    <dbReference type="NCBI Taxonomy" id="2741070"/>
    <lineage>
        <taxon>Bacteria</taxon>
        <taxon>Pseudomonadati</taxon>
        <taxon>Myxococcota</taxon>
        <taxon>Myxococcia</taxon>
        <taxon>Myxococcales</taxon>
        <taxon>Sorangiineae</taxon>
        <taxon>Pendulisporaceae</taxon>
        <taxon>Pendulispora</taxon>
    </lineage>
</organism>
<comment type="catalytic activity">
    <reaction evidence="7 8">
        <text>a 6-O-methyl-2'-deoxyguanosine in DNA + L-cysteinyl-[protein] = S-methyl-L-cysteinyl-[protein] + a 2'-deoxyguanosine in DNA</text>
        <dbReference type="Rhea" id="RHEA:24000"/>
        <dbReference type="Rhea" id="RHEA-COMP:10131"/>
        <dbReference type="Rhea" id="RHEA-COMP:10132"/>
        <dbReference type="Rhea" id="RHEA-COMP:11367"/>
        <dbReference type="Rhea" id="RHEA-COMP:11368"/>
        <dbReference type="ChEBI" id="CHEBI:29950"/>
        <dbReference type="ChEBI" id="CHEBI:82612"/>
        <dbReference type="ChEBI" id="CHEBI:85445"/>
        <dbReference type="ChEBI" id="CHEBI:85448"/>
        <dbReference type="EC" id="2.1.1.63"/>
    </reaction>
</comment>
<evidence type="ECO:0000313" key="11">
    <source>
        <dbReference type="EMBL" id="WXB10709.1"/>
    </source>
</evidence>
<dbReference type="InterPro" id="IPR008332">
    <property type="entry name" value="MethylG_MeTrfase_N"/>
</dbReference>
<dbReference type="EMBL" id="CP089983">
    <property type="protein sequence ID" value="WXB10709.1"/>
    <property type="molecule type" value="Genomic_DNA"/>
</dbReference>
<dbReference type="InterPro" id="IPR014048">
    <property type="entry name" value="MethylDNA_cys_MeTrfase_DNA-bd"/>
</dbReference>
<dbReference type="InterPro" id="IPR036388">
    <property type="entry name" value="WH-like_DNA-bd_sf"/>
</dbReference>
<comment type="subcellular location">
    <subcellularLocation>
        <location evidence="8">Cytoplasm</location>
    </subcellularLocation>
</comment>
<proteinExistence type="inferred from homology"/>
<comment type="catalytic activity">
    <reaction evidence="1 8">
        <text>a 4-O-methyl-thymidine in DNA + L-cysteinyl-[protein] = a thymidine in DNA + S-methyl-L-cysteinyl-[protein]</text>
        <dbReference type="Rhea" id="RHEA:53428"/>
        <dbReference type="Rhea" id="RHEA-COMP:10131"/>
        <dbReference type="Rhea" id="RHEA-COMP:10132"/>
        <dbReference type="Rhea" id="RHEA-COMP:13555"/>
        <dbReference type="Rhea" id="RHEA-COMP:13556"/>
        <dbReference type="ChEBI" id="CHEBI:29950"/>
        <dbReference type="ChEBI" id="CHEBI:82612"/>
        <dbReference type="ChEBI" id="CHEBI:137386"/>
        <dbReference type="ChEBI" id="CHEBI:137387"/>
        <dbReference type="EC" id="2.1.1.63"/>
    </reaction>
</comment>
<dbReference type="EC" id="2.1.1.63" evidence="8"/>
<evidence type="ECO:0000256" key="2">
    <source>
        <dbReference type="ARBA" id="ARBA00022490"/>
    </source>
</evidence>
<dbReference type="SUPFAM" id="SSF46767">
    <property type="entry name" value="Methylated DNA-protein cysteine methyltransferase, C-terminal domain"/>
    <property type="match status" value="1"/>
</dbReference>
<keyword evidence="3 8" id="KW-0489">Methyltransferase</keyword>
<sequence length="153" mass="16907">MMAPFGPLRIVAAHEAITAIHFEHDRDASDSEPAKRHELLDAAESQLNEYLEGKRHVFDMPLRPNGTEFQRAVYRELLTIAFGETRSYSDIARAVGRPDAVRAVGAANGRNPIAIVIPCHRVIGKNGSLTGYGGGIETKRWLLDLEMPSLFRG</sequence>
<evidence type="ECO:0000259" key="10">
    <source>
        <dbReference type="Pfam" id="PF02870"/>
    </source>
</evidence>
<protein>
    <recommendedName>
        <fullName evidence="8">Methylated-DNA--protein-cysteine methyltransferase</fullName>
        <ecNumber evidence="8">2.1.1.63</ecNumber>
    </recommendedName>
    <alternativeName>
        <fullName evidence="8">6-O-methylguanine-DNA methyltransferase</fullName>
        <shortName evidence="8">MGMT</shortName>
    </alternativeName>
    <alternativeName>
        <fullName evidence="8">O-6-methylguanine-DNA-alkyltransferase</fullName>
    </alternativeName>
</protein>
<evidence type="ECO:0000256" key="4">
    <source>
        <dbReference type="ARBA" id="ARBA00022679"/>
    </source>
</evidence>
<keyword evidence="2 8" id="KW-0963">Cytoplasm</keyword>
<keyword evidence="5 8" id="KW-0227">DNA damage</keyword>
<dbReference type="NCBIfam" id="TIGR00589">
    <property type="entry name" value="ogt"/>
    <property type="match status" value="1"/>
</dbReference>
<dbReference type="InterPro" id="IPR001497">
    <property type="entry name" value="MethylDNA_cys_MeTrfase_AS"/>
</dbReference>
<feature type="domain" description="Methylguanine DNA methyltransferase ribonuclease-like" evidence="10">
    <location>
        <begin position="2"/>
        <end position="63"/>
    </location>
</feature>
<keyword evidence="6 8" id="KW-0234">DNA repair</keyword>
<evidence type="ECO:0000256" key="8">
    <source>
        <dbReference type="HAMAP-Rule" id="MF_00772"/>
    </source>
</evidence>
<evidence type="ECO:0000313" key="12">
    <source>
        <dbReference type="Proteomes" id="UP001374803"/>
    </source>
</evidence>
<evidence type="ECO:0000256" key="5">
    <source>
        <dbReference type="ARBA" id="ARBA00022763"/>
    </source>
</evidence>
<name>A0ABZ2LM58_9BACT</name>
<dbReference type="GO" id="GO:0032259">
    <property type="term" value="P:methylation"/>
    <property type="evidence" value="ECO:0007669"/>
    <property type="project" value="UniProtKB-KW"/>
</dbReference>
<reference evidence="11" key="1">
    <citation type="submission" date="2021-12" db="EMBL/GenBank/DDBJ databases">
        <title>Discovery of the Pendulisporaceae a myxobacterial family with distinct sporulation behavior and unique specialized metabolism.</title>
        <authorList>
            <person name="Garcia R."/>
            <person name="Popoff A."/>
            <person name="Bader C.D."/>
            <person name="Loehr J."/>
            <person name="Walesch S."/>
            <person name="Walt C."/>
            <person name="Boldt J."/>
            <person name="Bunk B."/>
            <person name="Haeckl F.J.F.P.J."/>
            <person name="Gunesch A.P."/>
            <person name="Birkelbach J."/>
            <person name="Nuebel U."/>
            <person name="Pietschmann T."/>
            <person name="Bach T."/>
            <person name="Mueller R."/>
        </authorList>
    </citation>
    <scope>NUCLEOTIDE SEQUENCE</scope>
    <source>
        <strain evidence="11">MSr11367</strain>
    </source>
</reference>
<evidence type="ECO:0000256" key="6">
    <source>
        <dbReference type="ARBA" id="ARBA00023204"/>
    </source>
</evidence>
<dbReference type="Gene3D" id="1.10.10.10">
    <property type="entry name" value="Winged helix-like DNA-binding domain superfamily/Winged helix DNA-binding domain"/>
    <property type="match status" value="1"/>
</dbReference>
<evidence type="ECO:0000259" key="9">
    <source>
        <dbReference type="Pfam" id="PF01035"/>
    </source>
</evidence>
<dbReference type="Pfam" id="PF02870">
    <property type="entry name" value="Methyltransf_1N"/>
    <property type="match status" value="1"/>
</dbReference>
<dbReference type="PANTHER" id="PTHR10815:SF5">
    <property type="entry name" value="METHYLATED-DNA--PROTEIN-CYSTEINE METHYLTRANSFERASE"/>
    <property type="match status" value="1"/>
</dbReference>
<dbReference type="CDD" id="cd06445">
    <property type="entry name" value="ATase"/>
    <property type="match status" value="1"/>
</dbReference>
<dbReference type="HAMAP" id="MF_00772">
    <property type="entry name" value="OGT"/>
    <property type="match status" value="1"/>
</dbReference>
<dbReference type="Proteomes" id="UP001374803">
    <property type="component" value="Chromosome"/>
</dbReference>
<feature type="domain" description="Methylated-DNA-[protein]-cysteine S-methyltransferase DNA binding" evidence="9">
    <location>
        <begin position="68"/>
        <end position="146"/>
    </location>
</feature>
<dbReference type="Pfam" id="PF01035">
    <property type="entry name" value="DNA_binding_1"/>
    <property type="match status" value="1"/>
</dbReference>
<comment type="miscellaneous">
    <text evidence="8">This enzyme catalyzes only one turnover and therefore is not strictly catalytic. According to one definition, an enzyme is a biocatalyst that acts repeatedly and over many reaction cycles.</text>
</comment>
<dbReference type="InterPro" id="IPR023546">
    <property type="entry name" value="MGMT"/>
</dbReference>
<comment type="function">
    <text evidence="8">Involved in the cellular defense against the biological effects of O6-methylguanine (O6-MeG) and O4-methylthymine (O4-MeT) in DNA. Repairs the methylated nucleobase in DNA by stoichiometrically transferring the methyl group to a cysteine residue in the enzyme. This is a suicide reaction: the enzyme is irreversibly inactivated.</text>
</comment>
<dbReference type="InterPro" id="IPR036631">
    <property type="entry name" value="MGMT_N_sf"/>
</dbReference>
<keyword evidence="4 8" id="KW-0808">Transferase</keyword>
<dbReference type="InterPro" id="IPR036217">
    <property type="entry name" value="MethylDNA_cys_MeTrfase_DNAb"/>
</dbReference>
<dbReference type="PROSITE" id="PS00374">
    <property type="entry name" value="MGMT"/>
    <property type="match status" value="1"/>
</dbReference>
<feature type="active site" description="Nucleophile; methyl group acceptor" evidence="8">
    <location>
        <position position="119"/>
    </location>
</feature>
<accession>A0ABZ2LM58</accession>